<proteinExistence type="predicted"/>
<dbReference type="InterPro" id="IPR026444">
    <property type="entry name" value="Secre_tail"/>
</dbReference>
<evidence type="ECO:0000259" key="3">
    <source>
        <dbReference type="Pfam" id="PF21722"/>
    </source>
</evidence>
<dbReference type="EMBL" id="QFRJ01000006">
    <property type="protein sequence ID" value="PWH85496.1"/>
    <property type="molecule type" value="Genomic_DNA"/>
</dbReference>
<keyword evidence="1" id="KW-0732">Signal</keyword>
<reference evidence="4 5" key="1">
    <citation type="submission" date="2018-05" db="EMBL/GenBank/DDBJ databases">
        <title>Brumimicrobium oceani sp. nov., isolated from coastal sediment.</title>
        <authorList>
            <person name="Kou Y."/>
        </authorList>
    </citation>
    <scope>NUCLEOTIDE SEQUENCE [LARGE SCALE GENOMIC DNA]</scope>
    <source>
        <strain evidence="4 5">C305</strain>
    </source>
</reference>
<dbReference type="Proteomes" id="UP000245370">
    <property type="component" value="Unassembled WGS sequence"/>
</dbReference>
<dbReference type="NCBIfam" id="TIGR04183">
    <property type="entry name" value="Por_Secre_tail"/>
    <property type="match status" value="1"/>
</dbReference>
<name>A0A2U2XCG8_9FLAO</name>
<accession>A0A2U2XCG8</accession>
<dbReference type="Pfam" id="PF18962">
    <property type="entry name" value="Por_Secre_tail"/>
    <property type="match status" value="1"/>
</dbReference>
<organism evidence="4 5">
    <name type="scientific">Brumimicrobium oceani</name>
    <dbReference type="NCBI Taxonomy" id="2100725"/>
    <lineage>
        <taxon>Bacteria</taxon>
        <taxon>Pseudomonadati</taxon>
        <taxon>Bacteroidota</taxon>
        <taxon>Flavobacteriia</taxon>
        <taxon>Flavobacteriales</taxon>
        <taxon>Crocinitomicaceae</taxon>
        <taxon>Brumimicrobium</taxon>
    </lineage>
</organism>
<feature type="domain" description="Secretion system C-terminal sorting" evidence="2">
    <location>
        <begin position="974"/>
        <end position="1048"/>
    </location>
</feature>
<evidence type="ECO:0000313" key="5">
    <source>
        <dbReference type="Proteomes" id="UP000245370"/>
    </source>
</evidence>
<dbReference type="Pfam" id="PF21722">
    <property type="entry name" value="Gly_rich_2"/>
    <property type="match status" value="1"/>
</dbReference>
<keyword evidence="5" id="KW-1185">Reference proteome</keyword>
<dbReference type="InterPro" id="IPR013783">
    <property type="entry name" value="Ig-like_fold"/>
</dbReference>
<protein>
    <submittedName>
        <fullName evidence="4">Uncharacterized protein</fullName>
    </submittedName>
</protein>
<feature type="domain" description="Glycine-rich" evidence="3">
    <location>
        <begin position="53"/>
        <end position="281"/>
    </location>
</feature>
<dbReference type="InterPro" id="IPR049304">
    <property type="entry name" value="Gly_rich_dom"/>
</dbReference>
<evidence type="ECO:0000259" key="2">
    <source>
        <dbReference type="Pfam" id="PF18962"/>
    </source>
</evidence>
<gene>
    <name evidence="4" type="ORF">DIT68_09590</name>
</gene>
<dbReference type="AlphaFoldDB" id="A0A2U2XCG8"/>
<comment type="caution">
    <text evidence="4">The sequence shown here is derived from an EMBL/GenBank/DDBJ whole genome shotgun (WGS) entry which is preliminary data.</text>
</comment>
<sequence>MKIAMMIKLNKIRVNFFLRYKKCNTIFLLLSLLFISVFNNSFSQEVSIIRTSGNSWTIPSDADPSSITVECWGAGGGGASSSNSTTPGGGGGGGAYARKIFNFSPGQTLNYSIGVGGSSTNNDGGDTWFFANNSSGVKAKGGRGAANNDMNGAAGGAESTSIGSVKYSGGNGGKGSFSSGVFCGNEIASGGGGAGASTSSNGANGGNASTVTGTFWCWGNYSSAGNGGDNILFSGHTSKGGNGTANYGSGSDGVFGGGGGGSIANNNGGKGGNGLIRITYRKLYHATFEGISASPSTALSWCHGETRTVSIKVRNTGTRTWFANGSTSCSNSNLKVAASFKWNGDQDFDVYTQPPFSNRNPIPNNVSPGQSVTITFPVASPNGDPIGQNNLSINLIAQECQWFDPVVYVSPPIDINPKPVVNAGSDIETCSGNVELNGVNNSPLITPTYIWSGGPIVSGANTLTPIVNPSVNTVYTLTATSNGCSVTDDVLVTILPPPGNPSAFGDNIWNVYGYNGNNRDLSANDYRGFYEQPDLGGGNYGVDTEKFWRPDKSPEIAGAPVNTGNLWKGCDVSDNNHTFVHKRKGFPCGNYNFKFKNWDDETRLYIDGNPVWGCSTWDANGGANGGTSINAIYSCPTRDFTFALNADSEVEFQTFENSGNSDLGVVITKITPQTLASTAISDRTCPTRGADWVDFLDDDNKLIASINPNNRDLGNVTIKSYLSSPQVMKDCDIPSNTLYHTAYMGRSWVVVSDAYPSGADFNSDVSIRLPFTEAELADLNTTAQNTTTGNPLDGGTSNPVTPSNLMLTKITGPTENGVANQNDCVSTIRAVQSTGNGSYLSINNAKYVEFDIQQFSEFFLHKNNDGSALPVELTNFSASCDKQSISINWTTASELNSDYFVVEKSRDGQNWVFVAEQNAAGNSSEVINYHQLDENISGSLIYYRLRQVDFDGKEEVFGPISVSCDNEKSTNMMVFPNPNNGAFTLEVSSEKSFSDVQLTLSDLSGKVVFSEKVNIDSGKTQFYFNEIGLQKGVYLISLNGQQLSTKRIKVMID</sequence>
<evidence type="ECO:0000256" key="1">
    <source>
        <dbReference type="ARBA" id="ARBA00022729"/>
    </source>
</evidence>
<evidence type="ECO:0000313" key="4">
    <source>
        <dbReference type="EMBL" id="PWH85496.1"/>
    </source>
</evidence>
<reference evidence="4 5" key="2">
    <citation type="submission" date="2018-05" db="EMBL/GenBank/DDBJ databases">
        <authorList>
            <person name="Lanie J.A."/>
            <person name="Ng W.-L."/>
            <person name="Kazmierczak K.M."/>
            <person name="Andrzejewski T.M."/>
            <person name="Davidsen T.M."/>
            <person name="Wayne K.J."/>
            <person name="Tettelin H."/>
            <person name="Glass J.I."/>
            <person name="Rusch D."/>
            <person name="Podicherti R."/>
            <person name="Tsui H.-C.T."/>
            <person name="Winkler M.E."/>
        </authorList>
    </citation>
    <scope>NUCLEOTIDE SEQUENCE [LARGE SCALE GENOMIC DNA]</scope>
    <source>
        <strain evidence="4 5">C305</strain>
    </source>
</reference>
<dbReference type="Gene3D" id="2.60.40.10">
    <property type="entry name" value="Immunoglobulins"/>
    <property type="match status" value="1"/>
</dbReference>